<dbReference type="FunFam" id="3.90.1030.10:FF:000001">
    <property type="entry name" value="50S ribosomal protein L17"/>
    <property type="match status" value="1"/>
</dbReference>
<dbReference type="AlphaFoldDB" id="A0A845MD84"/>
<feature type="region of interest" description="Disordered" evidence="6">
    <location>
        <begin position="119"/>
        <end position="144"/>
    </location>
</feature>
<dbReference type="Proteomes" id="UP000445696">
    <property type="component" value="Unassembled WGS sequence"/>
</dbReference>
<dbReference type="GO" id="GO:0003735">
    <property type="term" value="F:structural constituent of ribosome"/>
    <property type="evidence" value="ECO:0007669"/>
    <property type="project" value="InterPro"/>
</dbReference>
<evidence type="ECO:0000256" key="2">
    <source>
        <dbReference type="ARBA" id="ARBA00022980"/>
    </source>
</evidence>
<comment type="subunit">
    <text evidence="4">Part of the 50S ribosomal subunit. Contacts protein L32.</text>
</comment>
<dbReference type="NCBIfam" id="TIGR00059">
    <property type="entry name" value="L17"/>
    <property type="match status" value="1"/>
</dbReference>
<evidence type="ECO:0000256" key="1">
    <source>
        <dbReference type="ARBA" id="ARBA00008777"/>
    </source>
</evidence>
<dbReference type="InterPro" id="IPR047859">
    <property type="entry name" value="Ribosomal_bL17_CS"/>
</dbReference>
<evidence type="ECO:0000313" key="7">
    <source>
        <dbReference type="EMBL" id="MZR21645.1"/>
    </source>
</evidence>
<evidence type="ECO:0000256" key="4">
    <source>
        <dbReference type="HAMAP-Rule" id="MF_01368"/>
    </source>
</evidence>
<dbReference type="PROSITE" id="PS01167">
    <property type="entry name" value="RIBOSOMAL_L17"/>
    <property type="match status" value="1"/>
</dbReference>
<dbReference type="RefSeq" id="WP_161338026.1">
    <property type="nucleotide sequence ID" value="NZ_JBHSDG010000002.1"/>
</dbReference>
<protein>
    <recommendedName>
        <fullName evidence="4">Large ribosomal subunit protein bL17</fullName>
    </recommendedName>
</protein>
<dbReference type="GO" id="GO:0006412">
    <property type="term" value="P:translation"/>
    <property type="evidence" value="ECO:0007669"/>
    <property type="project" value="UniProtKB-UniRule"/>
</dbReference>
<dbReference type="Gene3D" id="3.90.1030.10">
    <property type="entry name" value="Ribosomal protein L17"/>
    <property type="match status" value="1"/>
</dbReference>
<comment type="similarity">
    <text evidence="1 4 5">Belongs to the bacterial ribosomal protein bL17 family.</text>
</comment>
<gene>
    <name evidence="4 7" type="primary">rplQ</name>
    <name evidence="7" type="ORF">GQF03_04825</name>
</gene>
<keyword evidence="3 4" id="KW-0687">Ribonucleoprotein</keyword>
<dbReference type="OrthoDB" id="9809073at2"/>
<accession>A0A845MD84</accession>
<dbReference type="SUPFAM" id="SSF64263">
    <property type="entry name" value="Prokaryotic ribosomal protein L17"/>
    <property type="match status" value="1"/>
</dbReference>
<evidence type="ECO:0000256" key="5">
    <source>
        <dbReference type="RuleBase" id="RU000660"/>
    </source>
</evidence>
<organism evidence="7 8">
    <name type="scientific">Sneathiella chungangensis</name>
    <dbReference type="NCBI Taxonomy" id="1418234"/>
    <lineage>
        <taxon>Bacteria</taxon>
        <taxon>Pseudomonadati</taxon>
        <taxon>Pseudomonadota</taxon>
        <taxon>Alphaproteobacteria</taxon>
        <taxon>Sneathiellales</taxon>
        <taxon>Sneathiellaceae</taxon>
        <taxon>Sneathiella</taxon>
    </lineage>
</organism>
<comment type="caution">
    <text evidence="7">The sequence shown here is derived from an EMBL/GenBank/DDBJ whole genome shotgun (WGS) entry which is preliminary data.</text>
</comment>
<sequence>MRHRKSGRKLNRSSAHRKAMFANMAASLIKHEQIQTTLPKAKELRPIVEKLITLGKRGDLHARRQAFAQLNEKSAVDKVFSTLSERYAERNGGYTRVLKAGFRAGDAAPMGVIELVDRDVDAKGQDSGPTQNADEDELEAEAVA</sequence>
<evidence type="ECO:0000313" key="8">
    <source>
        <dbReference type="Proteomes" id="UP000445696"/>
    </source>
</evidence>
<keyword evidence="8" id="KW-1185">Reference proteome</keyword>
<evidence type="ECO:0000256" key="3">
    <source>
        <dbReference type="ARBA" id="ARBA00023274"/>
    </source>
</evidence>
<reference evidence="7 8" key="1">
    <citation type="journal article" date="2014" name="Int. J. Syst. Evol. Microbiol.">
        <title>Sneathiella chungangensis sp. nov., isolated from a marine sand, and emended description of the genus Sneathiella.</title>
        <authorList>
            <person name="Siamphan C."/>
            <person name="Kim H."/>
            <person name="Lee J.S."/>
            <person name="Kim W."/>
        </authorList>
    </citation>
    <scope>NUCLEOTIDE SEQUENCE [LARGE SCALE GENOMIC DNA]</scope>
    <source>
        <strain evidence="7 8">KCTC 32476</strain>
    </source>
</reference>
<evidence type="ECO:0000256" key="6">
    <source>
        <dbReference type="SAM" id="MobiDB-lite"/>
    </source>
</evidence>
<dbReference type="PANTHER" id="PTHR14413:SF16">
    <property type="entry name" value="LARGE RIBOSOMAL SUBUNIT PROTEIN BL17M"/>
    <property type="match status" value="1"/>
</dbReference>
<proteinExistence type="inferred from homology"/>
<dbReference type="GO" id="GO:0022625">
    <property type="term" value="C:cytosolic large ribosomal subunit"/>
    <property type="evidence" value="ECO:0007669"/>
    <property type="project" value="TreeGrafter"/>
</dbReference>
<dbReference type="HAMAP" id="MF_01368">
    <property type="entry name" value="Ribosomal_bL17"/>
    <property type="match status" value="1"/>
</dbReference>
<feature type="compositionally biased region" description="Acidic residues" evidence="6">
    <location>
        <begin position="133"/>
        <end position="144"/>
    </location>
</feature>
<dbReference type="InterPro" id="IPR036373">
    <property type="entry name" value="Ribosomal_bL17_sf"/>
</dbReference>
<keyword evidence="2 4" id="KW-0689">Ribosomal protein</keyword>
<dbReference type="InterPro" id="IPR000456">
    <property type="entry name" value="Ribosomal_bL17"/>
</dbReference>
<dbReference type="PANTHER" id="PTHR14413">
    <property type="entry name" value="RIBOSOMAL PROTEIN L17"/>
    <property type="match status" value="1"/>
</dbReference>
<dbReference type="EMBL" id="WTVA01000001">
    <property type="protein sequence ID" value="MZR21645.1"/>
    <property type="molecule type" value="Genomic_DNA"/>
</dbReference>
<dbReference type="Pfam" id="PF01196">
    <property type="entry name" value="Ribosomal_L17"/>
    <property type="match status" value="1"/>
</dbReference>
<name>A0A845MD84_9PROT</name>